<dbReference type="Proteomes" id="UP000814128">
    <property type="component" value="Unassembled WGS sequence"/>
</dbReference>
<evidence type="ECO:0000313" key="1">
    <source>
        <dbReference type="EMBL" id="KAI0028363.1"/>
    </source>
</evidence>
<reference evidence="1" key="2">
    <citation type="journal article" date="2022" name="New Phytol.">
        <title>Evolutionary transition to the ectomycorrhizal habit in the genomes of a hyperdiverse lineage of mushroom-forming fungi.</title>
        <authorList>
            <person name="Looney B."/>
            <person name="Miyauchi S."/>
            <person name="Morin E."/>
            <person name="Drula E."/>
            <person name="Courty P.E."/>
            <person name="Kohler A."/>
            <person name="Kuo A."/>
            <person name="LaButti K."/>
            <person name="Pangilinan J."/>
            <person name="Lipzen A."/>
            <person name="Riley R."/>
            <person name="Andreopoulos W."/>
            <person name="He G."/>
            <person name="Johnson J."/>
            <person name="Nolan M."/>
            <person name="Tritt A."/>
            <person name="Barry K.W."/>
            <person name="Grigoriev I.V."/>
            <person name="Nagy L.G."/>
            <person name="Hibbett D."/>
            <person name="Henrissat B."/>
            <person name="Matheny P.B."/>
            <person name="Labbe J."/>
            <person name="Martin F.M."/>
        </authorList>
    </citation>
    <scope>NUCLEOTIDE SEQUENCE</scope>
    <source>
        <strain evidence="1">EC-137</strain>
    </source>
</reference>
<proteinExistence type="predicted"/>
<reference evidence="1" key="1">
    <citation type="submission" date="2021-02" db="EMBL/GenBank/DDBJ databases">
        <authorList>
            <consortium name="DOE Joint Genome Institute"/>
            <person name="Ahrendt S."/>
            <person name="Looney B.P."/>
            <person name="Miyauchi S."/>
            <person name="Morin E."/>
            <person name="Drula E."/>
            <person name="Courty P.E."/>
            <person name="Chicoki N."/>
            <person name="Fauchery L."/>
            <person name="Kohler A."/>
            <person name="Kuo A."/>
            <person name="Labutti K."/>
            <person name="Pangilinan J."/>
            <person name="Lipzen A."/>
            <person name="Riley R."/>
            <person name="Andreopoulos W."/>
            <person name="He G."/>
            <person name="Johnson J."/>
            <person name="Barry K.W."/>
            <person name="Grigoriev I.V."/>
            <person name="Nagy L."/>
            <person name="Hibbett D."/>
            <person name="Henrissat B."/>
            <person name="Matheny P.B."/>
            <person name="Labbe J."/>
            <person name="Martin F."/>
        </authorList>
    </citation>
    <scope>NUCLEOTIDE SEQUENCE</scope>
    <source>
        <strain evidence="1">EC-137</strain>
    </source>
</reference>
<protein>
    <submittedName>
        <fullName evidence="1">Ribosome maturation protein</fullName>
    </submittedName>
</protein>
<keyword evidence="2" id="KW-1185">Reference proteome</keyword>
<accession>A0ACB8Q995</accession>
<organism evidence="1 2">
    <name type="scientific">Vararia minispora EC-137</name>
    <dbReference type="NCBI Taxonomy" id="1314806"/>
    <lineage>
        <taxon>Eukaryota</taxon>
        <taxon>Fungi</taxon>
        <taxon>Dikarya</taxon>
        <taxon>Basidiomycota</taxon>
        <taxon>Agaricomycotina</taxon>
        <taxon>Agaricomycetes</taxon>
        <taxon>Russulales</taxon>
        <taxon>Lachnocladiaceae</taxon>
        <taxon>Vararia</taxon>
    </lineage>
</organism>
<name>A0ACB8Q995_9AGAM</name>
<gene>
    <name evidence="1" type="ORF">K488DRAFT_58791</name>
</gene>
<dbReference type="EMBL" id="MU273760">
    <property type="protein sequence ID" value="KAI0028363.1"/>
    <property type="molecule type" value="Genomic_DNA"/>
</dbReference>
<sequence length="125" mass="13427">MAPTLTKVVYQPDSRESTAFHVIVNSAEYARWKGGETSIPLVEVVDSFQVFSTQQGAQGLLGKASKQELENAFGTSRDDDVVKIILEKGKSETTDAIRSSDWGTKNAGKGSFIDNRGTGRGTTGV</sequence>
<evidence type="ECO:0000313" key="2">
    <source>
        <dbReference type="Proteomes" id="UP000814128"/>
    </source>
</evidence>
<comment type="caution">
    <text evidence="1">The sequence shown here is derived from an EMBL/GenBank/DDBJ whole genome shotgun (WGS) entry which is preliminary data.</text>
</comment>